<protein>
    <submittedName>
        <fullName evidence="3">Helix-turn-helix transcriptional regulator</fullName>
    </submittedName>
</protein>
<feature type="domain" description="HTH cro/C1-type" evidence="2">
    <location>
        <begin position="46"/>
        <end position="99"/>
    </location>
</feature>
<keyword evidence="4" id="KW-1185">Reference proteome</keyword>
<organism evidence="3 4">
    <name type="scientific">Nocardia vermiculata</name>
    <dbReference type="NCBI Taxonomy" id="257274"/>
    <lineage>
        <taxon>Bacteria</taxon>
        <taxon>Bacillati</taxon>
        <taxon>Actinomycetota</taxon>
        <taxon>Actinomycetes</taxon>
        <taxon>Mycobacteriales</taxon>
        <taxon>Nocardiaceae</taxon>
        <taxon>Nocardia</taxon>
    </lineage>
</organism>
<evidence type="ECO:0000313" key="3">
    <source>
        <dbReference type="EMBL" id="NKY53385.1"/>
    </source>
</evidence>
<dbReference type="GO" id="GO:0003677">
    <property type="term" value="F:DNA binding"/>
    <property type="evidence" value="ECO:0007669"/>
    <property type="project" value="InterPro"/>
</dbReference>
<dbReference type="InterPro" id="IPR010982">
    <property type="entry name" value="Lambda_DNA-bd_dom_sf"/>
</dbReference>
<gene>
    <name evidence="3" type="ORF">HGA08_24620</name>
</gene>
<sequence length="110" mass="12031">MTAKLTKWSEVEAKARSADSRTETERATAREHARERHDAYLRGHQLAEIRKSIGLTQTKLASILGISQARVSKIEQGKVAGIDTIRAYVSALGGSVDVVVTLGDRTWKVA</sequence>
<feature type="region of interest" description="Disordered" evidence="1">
    <location>
        <begin position="1"/>
        <end position="37"/>
    </location>
</feature>
<dbReference type="EMBL" id="JAAXOP010000017">
    <property type="protein sequence ID" value="NKY53385.1"/>
    <property type="molecule type" value="Genomic_DNA"/>
</dbReference>
<proteinExistence type="predicted"/>
<dbReference type="AlphaFoldDB" id="A0A846Y557"/>
<feature type="compositionally biased region" description="Basic and acidic residues" evidence="1">
    <location>
        <begin position="7"/>
        <end position="37"/>
    </location>
</feature>
<dbReference type="Proteomes" id="UP000565711">
    <property type="component" value="Unassembled WGS sequence"/>
</dbReference>
<dbReference type="SUPFAM" id="SSF47413">
    <property type="entry name" value="lambda repressor-like DNA-binding domains"/>
    <property type="match status" value="1"/>
</dbReference>
<evidence type="ECO:0000259" key="2">
    <source>
        <dbReference type="PROSITE" id="PS50943"/>
    </source>
</evidence>
<dbReference type="SMART" id="SM00530">
    <property type="entry name" value="HTH_XRE"/>
    <property type="match status" value="1"/>
</dbReference>
<evidence type="ECO:0000313" key="4">
    <source>
        <dbReference type="Proteomes" id="UP000565711"/>
    </source>
</evidence>
<accession>A0A846Y557</accession>
<dbReference type="PROSITE" id="PS50943">
    <property type="entry name" value="HTH_CROC1"/>
    <property type="match status" value="1"/>
</dbReference>
<reference evidence="3 4" key="1">
    <citation type="submission" date="2020-04" db="EMBL/GenBank/DDBJ databases">
        <title>MicrobeNet Type strains.</title>
        <authorList>
            <person name="Nicholson A.C."/>
        </authorList>
    </citation>
    <scope>NUCLEOTIDE SEQUENCE [LARGE SCALE GENOMIC DNA]</scope>
    <source>
        <strain evidence="3 4">JCM 12354</strain>
    </source>
</reference>
<evidence type="ECO:0000256" key="1">
    <source>
        <dbReference type="SAM" id="MobiDB-lite"/>
    </source>
</evidence>
<dbReference type="Gene3D" id="1.10.260.40">
    <property type="entry name" value="lambda repressor-like DNA-binding domains"/>
    <property type="match status" value="1"/>
</dbReference>
<name>A0A846Y557_9NOCA</name>
<dbReference type="CDD" id="cd00093">
    <property type="entry name" value="HTH_XRE"/>
    <property type="match status" value="1"/>
</dbReference>
<dbReference type="InterPro" id="IPR001387">
    <property type="entry name" value="Cro/C1-type_HTH"/>
</dbReference>
<comment type="caution">
    <text evidence="3">The sequence shown here is derived from an EMBL/GenBank/DDBJ whole genome shotgun (WGS) entry which is preliminary data.</text>
</comment>
<dbReference type="Pfam" id="PF01381">
    <property type="entry name" value="HTH_3"/>
    <property type="match status" value="1"/>
</dbReference>